<evidence type="ECO:0000313" key="2">
    <source>
        <dbReference type="Proteomes" id="UP000282311"/>
    </source>
</evidence>
<dbReference type="RefSeq" id="WP_120751669.1">
    <property type="nucleotide sequence ID" value="NZ_RBAH01000041.1"/>
</dbReference>
<accession>A0A3B0AWW4</accession>
<dbReference type="EMBL" id="RBAH01000041">
    <property type="protein sequence ID" value="RKN64601.1"/>
    <property type="molecule type" value="Genomic_DNA"/>
</dbReference>
<name>A0A3B0AWW4_9BACL</name>
<dbReference type="AlphaFoldDB" id="A0A3B0AWW4"/>
<sequence length="62" mass="7273">MYILDDYANGDDSGKFDDWSRRRGDLLQFIEVTGRIGSSAKWSFSYNIFFYNISEITTVYNI</sequence>
<protein>
    <submittedName>
        <fullName evidence="1">Uncharacterized protein</fullName>
    </submittedName>
</protein>
<gene>
    <name evidence="1" type="ORF">D7M11_33695</name>
</gene>
<reference evidence="1 2" key="1">
    <citation type="journal article" date="2007" name="Int. J. Syst. Evol. Microbiol.">
        <title>Paenibacillus ginsengarvi sp. nov., isolated from soil from ginseng cultivation.</title>
        <authorList>
            <person name="Yoon M.H."/>
            <person name="Ten L.N."/>
            <person name="Im W.T."/>
        </authorList>
    </citation>
    <scope>NUCLEOTIDE SEQUENCE [LARGE SCALE GENOMIC DNA]</scope>
    <source>
        <strain evidence="1 2">KCTC 13059</strain>
    </source>
</reference>
<evidence type="ECO:0000313" key="1">
    <source>
        <dbReference type="EMBL" id="RKN64601.1"/>
    </source>
</evidence>
<dbReference type="Proteomes" id="UP000282311">
    <property type="component" value="Unassembled WGS sequence"/>
</dbReference>
<keyword evidence="2" id="KW-1185">Reference proteome</keyword>
<comment type="caution">
    <text evidence="1">The sequence shown here is derived from an EMBL/GenBank/DDBJ whole genome shotgun (WGS) entry which is preliminary data.</text>
</comment>
<organism evidence="1 2">
    <name type="scientific">Paenibacillus ginsengarvi</name>
    <dbReference type="NCBI Taxonomy" id="400777"/>
    <lineage>
        <taxon>Bacteria</taxon>
        <taxon>Bacillati</taxon>
        <taxon>Bacillota</taxon>
        <taxon>Bacilli</taxon>
        <taxon>Bacillales</taxon>
        <taxon>Paenibacillaceae</taxon>
        <taxon>Paenibacillus</taxon>
    </lineage>
</organism>
<proteinExistence type="predicted"/>